<dbReference type="Gene3D" id="3.40.50.300">
    <property type="entry name" value="P-loop containing nucleotide triphosphate hydrolases"/>
    <property type="match status" value="1"/>
</dbReference>
<accession>A0A022Q8K6</accession>
<evidence type="ECO:0000313" key="3">
    <source>
        <dbReference type="EMBL" id="EYU23538.1"/>
    </source>
</evidence>
<reference evidence="3 4" key="1">
    <citation type="journal article" date="2013" name="Proc. Natl. Acad. Sci. U.S.A.">
        <title>Fine-scale variation in meiotic recombination in Mimulus inferred from population shotgun sequencing.</title>
        <authorList>
            <person name="Hellsten U."/>
            <person name="Wright K.M."/>
            <person name="Jenkins J."/>
            <person name="Shu S."/>
            <person name="Yuan Y."/>
            <person name="Wessler S.R."/>
            <person name="Schmutz J."/>
            <person name="Willis J.H."/>
            <person name="Rokhsar D.S."/>
        </authorList>
    </citation>
    <scope>NUCLEOTIDE SEQUENCE [LARGE SCALE GENOMIC DNA]</scope>
    <source>
        <strain evidence="4">cv. DUN x IM62</strain>
    </source>
</reference>
<evidence type="ECO:0000256" key="1">
    <source>
        <dbReference type="SAM" id="Coils"/>
    </source>
</evidence>
<dbReference type="PANTHER" id="PTHR19338:SF60">
    <property type="entry name" value="NB-ARC DOMAIN-CONTAINING PROTEIN"/>
    <property type="match status" value="1"/>
</dbReference>
<protein>
    <recommendedName>
        <fullName evidence="2">NB-ARC domain-containing protein</fullName>
    </recommendedName>
</protein>
<dbReference type="GO" id="GO:0043531">
    <property type="term" value="F:ADP binding"/>
    <property type="evidence" value="ECO:0007669"/>
    <property type="project" value="InterPro"/>
</dbReference>
<dbReference type="InterPro" id="IPR002182">
    <property type="entry name" value="NB-ARC"/>
</dbReference>
<proteinExistence type="predicted"/>
<dbReference type="PANTHER" id="PTHR19338">
    <property type="entry name" value="TRANSLOCASE OF INNER MITOCHONDRIAL MEMBRANE 13 HOMOLOG"/>
    <property type="match status" value="1"/>
</dbReference>
<keyword evidence="1" id="KW-0175">Coiled coil</keyword>
<dbReference type="EMBL" id="KI632161">
    <property type="protein sequence ID" value="EYU23538.1"/>
    <property type="molecule type" value="Genomic_DNA"/>
</dbReference>
<dbReference type="Gene3D" id="1.20.5.4130">
    <property type="match status" value="1"/>
</dbReference>
<dbReference type="Proteomes" id="UP000030748">
    <property type="component" value="Unassembled WGS sequence"/>
</dbReference>
<feature type="domain" description="NB-ARC" evidence="2">
    <location>
        <begin position="153"/>
        <end position="224"/>
    </location>
</feature>
<feature type="coiled-coil region" evidence="1">
    <location>
        <begin position="97"/>
        <end position="131"/>
    </location>
</feature>
<dbReference type="AlphaFoldDB" id="A0A022Q8K6"/>
<organism evidence="3 4">
    <name type="scientific">Erythranthe guttata</name>
    <name type="common">Yellow monkey flower</name>
    <name type="synonym">Mimulus guttatus</name>
    <dbReference type="NCBI Taxonomy" id="4155"/>
    <lineage>
        <taxon>Eukaryota</taxon>
        <taxon>Viridiplantae</taxon>
        <taxon>Streptophyta</taxon>
        <taxon>Embryophyta</taxon>
        <taxon>Tracheophyta</taxon>
        <taxon>Spermatophyta</taxon>
        <taxon>Magnoliopsida</taxon>
        <taxon>eudicotyledons</taxon>
        <taxon>Gunneridae</taxon>
        <taxon>Pentapetalae</taxon>
        <taxon>asterids</taxon>
        <taxon>lamiids</taxon>
        <taxon>Lamiales</taxon>
        <taxon>Phrymaceae</taxon>
        <taxon>Erythranthe</taxon>
    </lineage>
</organism>
<evidence type="ECO:0000259" key="2">
    <source>
        <dbReference type="Pfam" id="PF00931"/>
    </source>
</evidence>
<dbReference type="SUPFAM" id="SSF52540">
    <property type="entry name" value="P-loop containing nucleoside triphosphate hydrolases"/>
    <property type="match status" value="1"/>
</dbReference>
<dbReference type="InterPro" id="IPR027417">
    <property type="entry name" value="P-loop_NTPase"/>
</dbReference>
<dbReference type="Pfam" id="PF00931">
    <property type="entry name" value="NB-ARC"/>
    <property type="match status" value="1"/>
</dbReference>
<sequence length="225" mass="25421">MAYAALISLKSVIERLLKSSEISFVPPSKKILKSSYKQLLSLQEVLKRFDNSSRISSERVNALDGEIREVVRKLEDVIESRVSNQFLSQSGEIHPLLLVLSLDMVEVKNEIDSLNKKLEKMEGEYATEIEDHDAVSSRICFGRKKSKMVGLSDQFEEIKTRLFDTMETCQLMAVYLVGMAGIGKITLAVELFEDPLITSHLDGHVFVTIGKKYHLKTILEDILAQ</sequence>
<feature type="non-terminal residue" evidence="3">
    <location>
        <position position="225"/>
    </location>
</feature>
<keyword evidence="4" id="KW-1185">Reference proteome</keyword>
<evidence type="ECO:0000313" key="4">
    <source>
        <dbReference type="Proteomes" id="UP000030748"/>
    </source>
</evidence>
<gene>
    <name evidence="3" type="ORF">MIMGU_mgv1a020112mg</name>
</gene>
<name>A0A022Q8K6_ERYGU</name>